<protein>
    <submittedName>
        <fullName evidence="1">Uncharacterized protein</fullName>
    </submittedName>
</protein>
<evidence type="ECO:0000313" key="2">
    <source>
        <dbReference type="Proteomes" id="UP000323161"/>
    </source>
</evidence>
<keyword evidence="2" id="KW-1185">Reference proteome</keyword>
<gene>
    <name evidence="1" type="ORF">FWJ25_04940</name>
</gene>
<organism evidence="1 2">
    <name type="scientific">Marinobacter salinexigens</name>
    <dbReference type="NCBI Taxonomy" id="2919747"/>
    <lineage>
        <taxon>Bacteria</taxon>
        <taxon>Pseudomonadati</taxon>
        <taxon>Pseudomonadota</taxon>
        <taxon>Gammaproteobacteria</taxon>
        <taxon>Pseudomonadales</taxon>
        <taxon>Marinobacteraceae</taxon>
        <taxon>Marinobacter</taxon>
    </lineage>
</organism>
<accession>A0A5B0VJ63</accession>
<comment type="caution">
    <text evidence="1">The sequence shown here is derived from an EMBL/GenBank/DDBJ whole genome shotgun (WGS) entry which is preliminary data.</text>
</comment>
<dbReference type="EMBL" id="VTUU01000002">
    <property type="protein sequence ID" value="KAA1174737.1"/>
    <property type="molecule type" value="Genomic_DNA"/>
</dbReference>
<name>A0A5B0VJ63_9GAMM</name>
<dbReference type="AlphaFoldDB" id="A0A5B0VJ63"/>
<evidence type="ECO:0000313" key="1">
    <source>
        <dbReference type="EMBL" id="KAA1174737.1"/>
    </source>
</evidence>
<reference evidence="1 2" key="1">
    <citation type="submission" date="2019-08" db="EMBL/GenBank/DDBJ databases">
        <title>Marinobacter ZYF650 sp. nov., a marine bacterium isolated from seawater of the Mariana trench.</title>
        <authorList>
            <person name="Ahmad W."/>
        </authorList>
    </citation>
    <scope>NUCLEOTIDE SEQUENCE [LARGE SCALE GENOMIC DNA]</scope>
    <source>
        <strain evidence="1 2">ZYF650</strain>
    </source>
</reference>
<sequence length="63" mass="6769">MTKMARTELDALPVHPLRGTLEAKDGRKQAYMDVLAAVPRRGCTGNADSLAEANARTLGTQQT</sequence>
<proteinExistence type="predicted"/>
<dbReference type="Proteomes" id="UP000323161">
    <property type="component" value="Unassembled WGS sequence"/>
</dbReference>